<evidence type="ECO:0000313" key="3">
    <source>
        <dbReference type="Proteomes" id="UP000613177"/>
    </source>
</evidence>
<reference evidence="2" key="1">
    <citation type="submission" date="2021-01" db="EMBL/GenBank/DDBJ databases">
        <title>Metabolic potential, ecology and presence of endohyphal bacteria is reflected in genomic diversity of Mucoromycotina.</title>
        <authorList>
            <person name="Muszewska A."/>
            <person name="Okrasinska A."/>
            <person name="Steczkiewicz K."/>
            <person name="Drgas O."/>
            <person name="Orlowska M."/>
            <person name="Perlinska-Lenart U."/>
            <person name="Aleksandrzak-Piekarczyk T."/>
            <person name="Szatraj K."/>
            <person name="Zielenkiewicz U."/>
            <person name="Pilsyk S."/>
            <person name="Malc E."/>
            <person name="Mieczkowski P."/>
            <person name="Kruszewska J.S."/>
            <person name="Biernat P."/>
            <person name="Pawlowska J."/>
        </authorList>
    </citation>
    <scope>NUCLEOTIDE SEQUENCE</scope>
    <source>
        <strain evidence="2">WA0000018081</strain>
    </source>
</reference>
<evidence type="ECO:0000256" key="1">
    <source>
        <dbReference type="SAM" id="Coils"/>
    </source>
</evidence>
<organism evidence="2 3">
    <name type="scientific">Thamnidium elegans</name>
    <dbReference type="NCBI Taxonomy" id="101142"/>
    <lineage>
        <taxon>Eukaryota</taxon>
        <taxon>Fungi</taxon>
        <taxon>Fungi incertae sedis</taxon>
        <taxon>Mucoromycota</taxon>
        <taxon>Mucoromycotina</taxon>
        <taxon>Mucoromycetes</taxon>
        <taxon>Mucorales</taxon>
        <taxon>Mucorineae</taxon>
        <taxon>Mucoraceae</taxon>
        <taxon>Thamnidium</taxon>
    </lineage>
</organism>
<dbReference type="EMBL" id="JAEPRE010000161">
    <property type="protein sequence ID" value="KAG2231208.1"/>
    <property type="molecule type" value="Genomic_DNA"/>
</dbReference>
<protein>
    <submittedName>
        <fullName evidence="2">Uncharacterized protein</fullName>
    </submittedName>
</protein>
<evidence type="ECO:0000313" key="2">
    <source>
        <dbReference type="EMBL" id="KAG2231208.1"/>
    </source>
</evidence>
<keyword evidence="3" id="KW-1185">Reference proteome</keyword>
<accession>A0A8H7SNF2</accession>
<proteinExistence type="predicted"/>
<sequence>MTVIVQPQPSNSSRSNKVVEQLNGKLELVYREIASTRLQLESICQTKLQHEKDTVNYTNSNKIFRTRIKEIMQVLESKQKVLEGTKGSSSQLELKVKQLKDEALASRRQLEDLRRREQVLEHDRDVAVKEKNQMKQKQSLLQDSIDQLRIRCEREMALLQKDHSILIEQARNITDKNENMIELITFKLKQRRQHIESLALMKRQLRSNTETFVENVRTHLQALKTEIQDSALQTKDCTLASIQCRGEVNGLVTRIKTIAAEIAASEDRS</sequence>
<feature type="coiled-coil region" evidence="1">
    <location>
        <begin position="82"/>
        <end position="130"/>
    </location>
</feature>
<name>A0A8H7SNF2_9FUNG</name>
<comment type="caution">
    <text evidence="2">The sequence shown here is derived from an EMBL/GenBank/DDBJ whole genome shotgun (WGS) entry which is preliminary data.</text>
</comment>
<gene>
    <name evidence="2" type="ORF">INT48_001210</name>
</gene>
<dbReference type="Proteomes" id="UP000613177">
    <property type="component" value="Unassembled WGS sequence"/>
</dbReference>
<dbReference type="AlphaFoldDB" id="A0A8H7SNF2"/>
<keyword evidence="1" id="KW-0175">Coiled coil</keyword>